<organism evidence="8 9">
    <name type="scientific">Monodelphis domestica</name>
    <name type="common">Gray short-tailed opossum</name>
    <dbReference type="NCBI Taxonomy" id="13616"/>
    <lineage>
        <taxon>Eukaryota</taxon>
        <taxon>Metazoa</taxon>
        <taxon>Chordata</taxon>
        <taxon>Craniata</taxon>
        <taxon>Vertebrata</taxon>
        <taxon>Euteleostomi</taxon>
        <taxon>Mammalia</taxon>
        <taxon>Metatheria</taxon>
        <taxon>Didelphimorphia</taxon>
        <taxon>Didelphidae</taxon>
        <taxon>Monodelphis</taxon>
    </lineage>
</organism>
<dbReference type="Proteomes" id="UP000002280">
    <property type="component" value="Unplaced"/>
</dbReference>
<name>A0A5F8GYK1_MONDO</name>
<comment type="subcellular location">
    <subcellularLocation>
        <location evidence="2">Chromosome</location>
        <location evidence="2">Centromere</location>
    </subcellularLocation>
    <subcellularLocation>
        <location evidence="1">Nucleus</location>
    </subcellularLocation>
</comment>
<dbReference type="Bgee" id="ENSMODG00000013247">
    <property type="expression patterns" value="Expressed in skeleton of lower jaw and 18 other cell types or tissues"/>
</dbReference>
<dbReference type="GO" id="GO:0000775">
    <property type="term" value="C:chromosome, centromeric region"/>
    <property type="evidence" value="ECO:0007669"/>
    <property type="project" value="UniProtKB-SubCell"/>
</dbReference>
<accession>A0A5F8GYK1</accession>
<dbReference type="InParanoid" id="A0A5F8GYK1"/>
<evidence type="ECO:0000256" key="5">
    <source>
        <dbReference type="ARBA" id="ARBA00023242"/>
    </source>
</evidence>
<dbReference type="PANTHER" id="PTHR34436:SF1">
    <property type="entry name" value="CENTROMERE PROTEIN M"/>
    <property type="match status" value="1"/>
</dbReference>
<dbReference type="Gene3D" id="3.40.50.300">
    <property type="entry name" value="P-loop containing nucleotide triphosphate hydrolases"/>
    <property type="match status" value="1"/>
</dbReference>
<evidence type="ECO:0000256" key="2">
    <source>
        <dbReference type="ARBA" id="ARBA00004584"/>
    </source>
</evidence>
<dbReference type="Ensembl" id="ENSMODT00000067262.1">
    <property type="protein sequence ID" value="ENSMODP00000052602.1"/>
    <property type="gene ID" value="ENSMODG00000013247.4"/>
</dbReference>
<dbReference type="Pfam" id="PF11111">
    <property type="entry name" value="CENP-M"/>
    <property type="match status" value="1"/>
</dbReference>
<dbReference type="PANTHER" id="PTHR34436">
    <property type="entry name" value="CENTROMERE PROTEIN M"/>
    <property type="match status" value="1"/>
</dbReference>
<dbReference type="InterPro" id="IPR020987">
    <property type="entry name" value="Centromere_Cenp-M"/>
</dbReference>
<feature type="region of interest" description="Disordered" evidence="7">
    <location>
        <begin position="176"/>
        <end position="201"/>
    </location>
</feature>
<dbReference type="GO" id="GO:0005634">
    <property type="term" value="C:nucleus"/>
    <property type="evidence" value="ECO:0007669"/>
    <property type="project" value="UniProtKB-SubCell"/>
</dbReference>
<reference evidence="8" key="1">
    <citation type="journal article" date="2007" name="Nature">
        <title>Genome of the marsupial Monodelphis domestica reveals innovation in non-coding sequences.</title>
        <authorList>
            <person name="Mikkelsen T.S."/>
            <person name="Wakefield M.J."/>
            <person name="Aken B."/>
            <person name="Amemiya C.T."/>
            <person name="Chang J.L."/>
            <person name="Duke S."/>
            <person name="Garber M."/>
            <person name="Gentles A.J."/>
            <person name="Goodstadt L."/>
            <person name="Heger A."/>
            <person name="Jurka J."/>
            <person name="Kamal M."/>
            <person name="Mauceli E."/>
            <person name="Searle S.M."/>
            <person name="Sharpe T."/>
            <person name="Baker M.L."/>
            <person name="Batzer M.A."/>
            <person name="Benos P.V."/>
            <person name="Belov K."/>
            <person name="Clamp M."/>
            <person name="Cook A."/>
            <person name="Cuff J."/>
            <person name="Das R."/>
            <person name="Davidow L."/>
            <person name="Deakin J.E."/>
            <person name="Fazzari M.J."/>
            <person name="Glass J.L."/>
            <person name="Grabherr M."/>
            <person name="Greally J.M."/>
            <person name="Gu W."/>
            <person name="Hore T.A."/>
            <person name="Huttley G.A."/>
            <person name="Kleber M."/>
            <person name="Jirtle R.L."/>
            <person name="Koina E."/>
            <person name="Lee J.T."/>
            <person name="Mahony S."/>
            <person name="Marra M.A."/>
            <person name="Miller R.D."/>
            <person name="Nicholls R.D."/>
            <person name="Oda M."/>
            <person name="Papenfuss A.T."/>
            <person name="Parra Z.E."/>
            <person name="Pollock D.D."/>
            <person name="Ray D.A."/>
            <person name="Schein J.E."/>
            <person name="Speed T.P."/>
            <person name="Thompson K."/>
            <person name="VandeBerg J.L."/>
            <person name="Wade C.M."/>
            <person name="Walker J.A."/>
            <person name="Waters P.D."/>
            <person name="Webber C."/>
            <person name="Weidman J.R."/>
            <person name="Xie X."/>
            <person name="Zody M.C."/>
            <person name="Baldwin J."/>
            <person name="Abdouelleil A."/>
            <person name="Abdulkadir J."/>
            <person name="Abebe A."/>
            <person name="Abera B."/>
            <person name="Abreu J."/>
            <person name="Acer S.C."/>
            <person name="Aftuck L."/>
            <person name="Alexander A."/>
            <person name="An P."/>
            <person name="Anderson E."/>
            <person name="Anderson S."/>
            <person name="Arachi H."/>
            <person name="Azer M."/>
            <person name="Bachantsang P."/>
            <person name="Barry A."/>
            <person name="Bayul T."/>
            <person name="Berlin A."/>
            <person name="Bessette D."/>
            <person name="Bloom T."/>
            <person name="Bloom T."/>
            <person name="Boguslavskiy L."/>
            <person name="Bonnet C."/>
            <person name="Boukhgalter B."/>
            <person name="Bourzgui I."/>
            <person name="Brown A."/>
            <person name="Cahill P."/>
            <person name="Channer S."/>
            <person name="Cheshatsang Y."/>
            <person name="Chuda L."/>
            <person name="Citroen M."/>
            <person name="Collymore A."/>
            <person name="Cooke P."/>
            <person name="Costello M."/>
            <person name="D'Aco K."/>
            <person name="Daza R."/>
            <person name="De Haan G."/>
            <person name="DeGray S."/>
            <person name="DeMaso C."/>
            <person name="Dhargay N."/>
            <person name="Dooley K."/>
            <person name="Dooley E."/>
            <person name="Doricent M."/>
            <person name="Dorje P."/>
            <person name="Dorjee K."/>
            <person name="Dupes A."/>
            <person name="Elong R."/>
            <person name="Falk J."/>
            <person name="Farina A."/>
            <person name="Faro S."/>
            <person name="Ferguson D."/>
            <person name="Fisher S."/>
            <person name="Foley C.D."/>
            <person name="Franke A."/>
            <person name="Friedrich D."/>
            <person name="Gadbois L."/>
            <person name="Gearin G."/>
            <person name="Gearin C.R."/>
            <person name="Giannoukos G."/>
            <person name="Goode T."/>
            <person name="Graham J."/>
            <person name="Grandbois E."/>
            <person name="Grewal S."/>
            <person name="Gyaltsen K."/>
            <person name="Hafez N."/>
            <person name="Hagos B."/>
            <person name="Hall J."/>
            <person name="Henson C."/>
            <person name="Hollinger A."/>
            <person name="Honan T."/>
            <person name="Huard M.D."/>
            <person name="Hughes L."/>
            <person name="Hurhula B."/>
            <person name="Husby M.E."/>
            <person name="Kamat A."/>
            <person name="Kanga B."/>
            <person name="Kashin S."/>
            <person name="Khazanovich D."/>
            <person name="Kisner P."/>
            <person name="Lance K."/>
            <person name="Lara M."/>
            <person name="Lee W."/>
            <person name="Lennon N."/>
            <person name="Letendre F."/>
            <person name="LeVine R."/>
            <person name="Lipovsky A."/>
            <person name="Liu X."/>
            <person name="Liu J."/>
            <person name="Liu S."/>
            <person name="Lokyitsang T."/>
            <person name="Lokyitsang Y."/>
            <person name="Lubonja R."/>
            <person name="Lui A."/>
            <person name="MacDonald P."/>
            <person name="Magnisalis V."/>
            <person name="Maru K."/>
            <person name="Matthews C."/>
            <person name="McCusker W."/>
            <person name="McDonough S."/>
            <person name="Mehta T."/>
            <person name="Meldrim J."/>
            <person name="Meneus L."/>
            <person name="Mihai O."/>
            <person name="Mihalev A."/>
            <person name="Mihova T."/>
            <person name="Mittelman R."/>
            <person name="Mlenga V."/>
            <person name="Montmayeur A."/>
            <person name="Mulrain L."/>
            <person name="Navidi A."/>
            <person name="Naylor J."/>
            <person name="Negash T."/>
            <person name="Nguyen T."/>
            <person name="Nguyen N."/>
            <person name="Nicol R."/>
            <person name="Norbu C."/>
            <person name="Norbu N."/>
            <person name="Novod N."/>
            <person name="O'Neill B."/>
            <person name="Osman S."/>
            <person name="Markiewicz E."/>
            <person name="Oyono O.L."/>
            <person name="Patti C."/>
            <person name="Phunkhang P."/>
            <person name="Pierre F."/>
            <person name="Priest M."/>
            <person name="Raghuraman S."/>
            <person name="Rege F."/>
            <person name="Reyes R."/>
            <person name="Rise C."/>
            <person name="Rogov P."/>
            <person name="Ross K."/>
            <person name="Ryan E."/>
            <person name="Settipalli S."/>
            <person name="Shea T."/>
            <person name="Sherpa N."/>
            <person name="Shi L."/>
            <person name="Shih D."/>
            <person name="Sparrow T."/>
            <person name="Spaulding J."/>
            <person name="Stalker J."/>
            <person name="Stange-Thomann N."/>
            <person name="Stavropoulos S."/>
            <person name="Stone C."/>
            <person name="Strader C."/>
            <person name="Tesfaye S."/>
            <person name="Thomson T."/>
            <person name="Thoulutsang Y."/>
            <person name="Thoulutsang D."/>
            <person name="Topham K."/>
            <person name="Topping I."/>
            <person name="Tsamla T."/>
            <person name="Vassiliev H."/>
            <person name="Vo A."/>
            <person name="Wangchuk T."/>
            <person name="Wangdi T."/>
            <person name="Weiand M."/>
            <person name="Wilkinson J."/>
            <person name="Wilson A."/>
            <person name="Yadav S."/>
            <person name="Young G."/>
            <person name="Yu Q."/>
            <person name="Zembek L."/>
            <person name="Zhong D."/>
            <person name="Zimmer A."/>
            <person name="Zwirko Z."/>
            <person name="Jaffe D.B."/>
            <person name="Alvarez P."/>
            <person name="Brockman W."/>
            <person name="Butler J."/>
            <person name="Chin C."/>
            <person name="Gnerre S."/>
            <person name="MacCallum I."/>
            <person name="Graves J.A."/>
            <person name="Ponting C.P."/>
            <person name="Breen M."/>
            <person name="Samollow P.B."/>
            <person name="Lander E.S."/>
            <person name="Lindblad-Toh K."/>
        </authorList>
    </citation>
    <scope>NUCLEOTIDE SEQUENCE [LARGE SCALE GENOMIC DNA]</scope>
</reference>
<reference evidence="8" key="2">
    <citation type="submission" date="2025-08" db="UniProtKB">
        <authorList>
            <consortium name="Ensembl"/>
        </authorList>
    </citation>
    <scope>IDENTIFICATION</scope>
</reference>
<protein>
    <recommendedName>
        <fullName evidence="3">Centromere protein M</fullName>
    </recommendedName>
</protein>
<evidence type="ECO:0000313" key="9">
    <source>
        <dbReference type="Proteomes" id="UP000002280"/>
    </source>
</evidence>
<dbReference type="AlphaFoldDB" id="A0A5F8GYK1"/>
<keyword evidence="6" id="KW-0137">Centromere</keyword>
<reference evidence="8" key="3">
    <citation type="submission" date="2025-09" db="UniProtKB">
        <authorList>
            <consortium name="Ensembl"/>
        </authorList>
    </citation>
    <scope>IDENTIFICATION</scope>
</reference>
<dbReference type="InterPro" id="IPR027417">
    <property type="entry name" value="P-loop_NTPase"/>
</dbReference>
<dbReference type="STRING" id="13616.ENSMODP00000052602"/>
<sequence length="270" mass="28254">TRILSFPSFVYVLVGAEEKLLEQLGEAVLREGEGSAKVQVHVAPGLPLPADRECLRPRVDLVVFVLSLHSKHSLRTVEASLPQLDAGFFLGKVCFLASGGERGAEAPPRPPVPWCFFGGGGPGRGPPDAVLPPSQVGSEQKASIHTDAVARLAATFRSPLLFGDLEVRTPPGSTLGTFLAGPSETRGRSLPQGASPRLTPCGEGAPEVLGRGRGTCLPTPEVGQALRGSSAGHPTMDLTAERPCSISWAGNPHRDACCPASRPPSQLCRP</sequence>
<keyword evidence="5" id="KW-0539">Nucleus</keyword>
<evidence type="ECO:0000313" key="8">
    <source>
        <dbReference type="Ensembl" id="ENSMODP00000052602.1"/>
    </source>
</evidence>
<evidence type="ECO:0000256" key="1">
    <source>
        <dbReference type="ARBA" id="ARBA00004123"/>
    </source>
</evidence>
<keyword evidence="9" id="KW-1185">Reference proteome</keyword>
<proteinExistence type="predicted"/>
<evidence type="ECO:0000256" key="6">
    <source>
        <dbReference type="ARBA" id="ARBA00023328"/>
    </source>
</evidence>
<evidence type="ECO:0000256" key="3">
    <source>
        <dbReference type="ARBA" id="ARBA00016382"/>
    </source>
</evidence>
<dbReference type="FunCoup" id="A0A5F8GYK1">
    <property type="interactions" value="950"/>
</dbReference>
<keyword evidence="4" id="KW-0158">Chromosome</keyword>
<dbReference type="GeneTree" id="ENSGT00390000017504"/>
<evidence type="ECO:0000256" key="7">
    <source>
        <dbReference type="SAM" id="MobiDB-lite"/>
    </source>
</evidence>
<evidence type="ECO:0000256" key="4">
    <source>
        <dbReference type="ARBA" id="ARBA00022454"/>
    </source>
</evidence>